<gene>
    <name evidence="7" type="ORF">HND93_04060</name>
</gene>
<name>A0ABX2T869_9PROT</name>
<evidence type="ECO:0000256" key="1">
    <source>
        <dbReference type="ARBA" id="ARBA00001966"/>
    </source>
</evidence>
<evidence type="ECO:0000259" key="6">
    <source>
        <dbReference type="Pfam" id="PF13186"/>
    </source>
</evidence>
<dbReference type="CDD" id="cd21109">
    <property type="entry name" value="SPASM"/>
    <property type="match status" value="1"/>
</dbReference>
<comment type="caution">
    <text evidence="7">The sequence shown here is derived from an EMBL/GenBank/DDBJ whole genome shotgun (WGS) entry which is preliminary data.</text>
</comment>
<dbReference type="CDD" id="cd01335">
    <property type="entry name" value="Radical_SAM"/>
    <property type="match status" value="1"/>
</dbReference>
<evidence type="ECO:0000313" key="7">
    <source>
        <dbReference type="EMBL" id="NYZ18875.1"/>
    </source>
</evidence>
<sequence>MESIYYVLCWACHRRCDHCYEDRFRPYVRDALEAVVREAEENAPRIIAHLPDSMLYRDLGDVDEAGAPRVKMGRIILAGGDVLVDPVRERVLYPTLRRLRARYAATGGVRLVVQTTGDLVTEPILRELLDAGMDHLSVSGLDDFHVGMQGGRKETLKDSLTALFEGLGMIAGSAAVGDGRPSFGFFGATPESWIGKIWPRGRAWQNGLSTATLADNFCGQWSGGIGFLRQGWAGAEVAVEPDGRVYPCCMKTRKAIGNLLDEPLAEILDSLAGHPAFESISAGRPERMGLAAGWSIDRYLEACETTTPTGQPYRNLCIGCDRFHEEVLGPVIDRIAEERRARRHLAAQPRE</sequence>
<accession>A0ABX2T869</accession>
<evidence type="ECO:0000256" key="3">
    <source>
        <dbReference type="ARBA" id="ARBA00022723"/>
    </source>
</evidence>
<keyword evidence="8" id="KW-1185">Reference proteome</keyword>
<proteinExistence type="predicted"/>
<comment type="cofactor">
    <cofactor evidence="1">
        <name>[4Fe-4S] cluster</name>
        <dbReference type="ChEBI" id="CHEBI:49883"/>
    </cofactor>
</comment>
<dbReference type="SFLD" id="SFLDS00029">
    <property type="entry name" value="Radical_SAM"/>
    <property type="match status" value="1"/>
</dbReference>
<keyword evidence="3" id="KW-0479">Metal-binding</keyword>
<keyword evidence="4" id="KW-0408">Iron</keyword>
<dbReference type="Proteomes" id="UP000584642">
    <property type="component" value="Unassembled WGS sequence"/>
</dbReference>
<dbReference type="InterPro" id="IPR023885">
    <property type="entry name" value="4Fe4S-binding_SPASM_dom"/>
</dbReference>
<keyword evidence="5" id="KW-0411">Iron-sulfur</keyword>
<feature type="domain" description="4Fe4S-binding SPASM" evidence="6">
    <location>
        <begin position="236"/>
        <end position="270"/>
    </location>
</feature>
<dbReference type="InterPro" id="IPR058240">
    <property type="entry name" value="rSAM_sf"/>
</dbReference>
<keyword evidence="2" id="KW-0949">S-adenosyl-L-methionine</keyword>
<organism evidence="7 8">
    <name type="scientific">Azospirillum oleiclasticum</name>
    <dbReference type="NCBI Taxonomy" id="2735135"/>
    <lineage>
        <taxon>Bacteria</taxon>
        <taxon>Pseudomonadati</taxon>
        <taxon>Pseudomonadota</taxon>
        <taxon>Alphaproteobacteria</taxon>
        <taxon>Rhodospirillales</taxon>
        <taxon>Azospirillaceae</taxon>
        <taxon>Azospirillum</taxon>
    </lineage>
</organism>
<reference evidence="7 8" key="1">
    <citation type="submission" date="2020-05" db="EMBL/GenBank/DDBJ databases">
        <title>Azospirillum oleiclasticum sp. nov, a nitrogen-fixing and heavy crude oil-emulsifying bacterium isolated from the crude oil of Yumen Oilfield.</title>
        <authorList>
            <person name="Wu D."/>
            <person name="Cai M."/>
            <person name="Zhang X."/>
        </authorList>
    </citation>
    <scope>NUCLEOTIDE SEQUENCE [LARGE SCALE GENOMIC DNA]</scope>
    <source>
        <strain evidence="7 8">ROY-1-1-2</strain>
    </source>
</reference>
<dbReference type="Gene3D" id="3.20.20.70">
    <property type="entry name" value="Aldolase class I"/>
    <property type="match status" value="1"/>
</dbReference>
<protein>
    <submittedName>
        <fullName evidence="7">Radical SAM/SPASM domain-containing protein</fullName>
    </submittedName>
</protein>
<dbReference type="InterPro" id="IPR007197">
    <property type="entry name" value="rSAM"/>
</dbReference>
<evidence type="ECO:0000256" key="2">
    <source>
        <dbReference type="ARBA" id="ARBA00022691"/>
    </source>
</evidence>
<dbReference type="Pfam" id="PF13186">
    <property type="entry name" value="SPASM"/>
    <property type="match status" value="1"/>
</dbReference>
<evidence type="ECO:0000313" key="8">
    <source>
        <dbReference type="Proteomes" id="UP000584642"/>
    </source>
</evidence>
<dbReference type="EMBL" id="JABFDB010000001">
    <property type="protein sequence ID" value="NYZ18875.1"/>
    <property type="molecule type" value="Genomic_DNA"/>
</dbReference>
<dbReference type="SUPFAM" id="SSF102114">
    <property type="entry name" value="Radical SAM enzymes"/>
    <property type="match status" value="1"/>
</dbReference>
<evidence type="ECO:0000256" key="4">
    <source>
        <dbReference type="ARBA" id="ARBA00023004"/>
    </source>
</evidence>
<dbReference type="RefSeq" id="WP_180280578.1">
    <property type="nucleotide sequence ID" value="NZ_JABFDB010000001.1"/>
</dbReference>
<dbReference type="InterPro" id="IPR013785">
    <property type="entry name" value="Aldolase_TIM"/>
</dbReference>
<evidence type="ECO:0000256" key="5">
    <source>
        <dbReference type="ARBA" id="ARBA00023014"/>
    </source>
</evidence>